<accession>A0ABY4TQW7</accession>
<proteinExistence type="predicted"/>
<dbReference type="InterPro" id="IPR036188">
    <property type="entry name" value="FAD/NAD-bd_sf"/>
</dbReference>
<keyword evidence="1" id="KW-0285">Flavoprotein</keyword>
<feature type="domain" description="FAD/NAD(P)-binding" evidence="3">
    <location>
        <begin position="2"/>
        <end position="276"/>
    </location>
</feature>
<dbReference type="PANTHER" id="PTHR48105">
    <property type="entry name" value="THIOREDOXIN REDUCTASE 1-RELATED-RELATED"/>
    <property type="match status" value="1"/>
</dbReference>
<dbReference type="SUPFAM" id="SSF51905">
    <property type="entry name" value="FAD/NAD(P)-binding domain"/>
    <property type="match status" value="2"/>
</dbReference>
<dbReference type="PRINTS" id="PR00469">
    <property type="entry name" value="PNDRDTASEII"/>
</dbReference>
<evidence type="ECO:0000313" key="4">
    <source>
        <dbReference type="EMBL" id="URN42283.1"/>
    </source>
</evidence>
<keyword evidence="2" id="KW-0560">Oxidoreductase</keyword>
<dbReference type="Pfam" id="PF07992">
    <property type="entry name" value="Pyr_redox_2"/>
    <property type="match status" value="1"/>
</dbReference>
<dbReference type="EMBL" id="CP097885">
    <property type="protein sequence ID" value="URN42283.1"/>
    <property type="molecule type" value="Genomic_DNA"/>
</dbReference>
<organism evidence="4 5">
    <name type="scientific">Peptoniphilus genitalis</name>
    <dbReference type="NCBI Taxonomy" id="3036303"/>
    <lineage>
        <taxon>Bacteria</taxon>
        <taxon>Bacillati</taxon>
        <taxon>Bacillota</taxon>
        <taxon>Tissierellia</taxon>
        <taxon>Tissierellales</taxon>
        <taxon>Peptoniphilaceae</taxon>
        <taxon>Peptoniphilus</taxon>
    </lineage>
</organism>
<dbReference type="PRINTS" id="PR00368">
    <property type="entry name" value="FADPNR"/>
</dbReference>
<dbReference type="InterPro" id="IPR023753">
    <property type="entry name" value="FAD/NAD-binding_dom"/>
</dbReference>
<gene>
    <name evidence="4" type="ORF">M9426_03695</name>
</gene>
<evidence type="ECO:0000313" key="5">
    <source>
        <dbReference type="Proteomes" id="UP001056218"/>
    </source>
</evidence>
<reference evidence="4 5" key="1">
    <citation type="submission" date="2022-05" db="EMBL/GenBank/DDBJ databases">
        <title>Identification of Peptoniphilus vaginalis-like Bacteria, Peptoniphilus septimus sp. nov. from Blood Cultures in a Cervical Cancer Patient receiving Chemotherapy: Case and Implications.</title>
        <authorList>
            <person name="Zhan X.-Y."/>
        </authorList>
    </citation>
    <scope>NUCLEOTIDE SEQUENCE [LARGE SCALE GENOMIC DNA]</scope>
    <source>
        <strain evidence="4 5">SAHP1</strain>
    </source>
</reference>
<dbReference type="InterPro" id="IPR050097">
    <property type="entry name" value="Ferredoxin-NADP_redctase_2"/>
</dbReference>
<dbReference type="Gene3D" id="3.50.50.60">
    <property type="entry name" value="FAD/NAD(P)-binding domain"/>
    <property type="match status" value="2"/>
</dbReference>
<evidence type="ECO:0000256" key="1">
    <source>
        <dbReference type="ARBA" id="ARBA00022630"/>
    </source>
</evidence>
<keyword evidence="5" id="KW-1185">Reference proteome</keyword>
<dbReference type="Proteomes" id="UP001056218">
    <property type="component" value="Chromosome"/>
</dbReference>
<name>A0ABY4TQW7_9FIRM</name>
<evidence type="ECO:0000256" key="2">
    <source>
        <dbReference type="ARBA" id="ARBA00023002"/>
    </source>
</evidence>
<sequence length="285" mass="30948">MGAGPAGVSAALYAQSRGLDLTIFEKDKVGGLIGNVSKVSHYTSVIVDEDGESFRKRLEDQIKAYKLDLKYEEVLSLKKDGDVFVVKTNKDTYEAKKVIVASGSSPKELDLKIENYKISHWAKGSEERVKGKLVIVNGGSDGAAKEAIYLSKFAKEVHIVQNQDKLLCIHEFKKQIEESNNIVVHTSSSLEAVTCKDGLIRSAKLSNGCEITAKDGLEIFAMIGQHPNTSFIDLNIPKNELGFIDSDVESKIDNLFFAGDLRVKAVRQVATAVNDGALAGIGASK</sequence>
<protein>
    <submittedName>
        <fullName evidence="4">NAD(P)/FAD-dependent oxidoreductase</fullName>
    </submittedName>
</protein>
<evidence type="ECO:0000259" key="3">
    <source>
        <dbReference type="Pfam" id="PF07992"/>
    </source>
</evidence>